<dbReference type="Proteomes" id="UP001152798">
    <property type="component" value="Chromosome 5"/>
</dbReference>
<dbReference type="OrthoDB" id="5962185at2759"/>
<dbReference type="InterPro" id="IPR011993">
    <property type="entry name" value="PH-like_dom_sf"/>
</dbReference>
<dbReference type="EMBL" id="OV725081">
    <property type="protein sequence ID" value="CAH1403396.1"/>
    <property type="molecule type" value="Genomic_DNA"/>
</dbReference>
<dbReference type="SUPFAM" id="SSF50729">
    <property type="entry name" value="PH domain-like"/>
    <property type="match status" value="1"/>
</dbReference>
<evidence type="ECO:0000256" key="1">
    <source>
        <dbReference type="SAM" id="MobiDB-lite"/>
    </source>
</evidence>
<name>A0A9P0HJW9_NEZVI</name>
<feature type="region of interest" description="Disordered" evidence="1">
    <location>
        <begin position="121"/>
        <end position="155"/>
    </location>
</feature>
<dbReference type="InterPro" id="IPR006020">
    <property type="entry name" value="PTB/PI_dom"/>
</dbReference>
<sequence length="360" mass="40876">MKVTVTQSGLKALTKEHGLTEYWSHRITYCLAPPAYPKVFCWVYRHEGRKLKQELRCHAVLCSKESIARRMAQDLSFRLAQALLEFKRDKLSKQNARLSLANAVYDNPSLPRRKILLSTGSQNYRPPLERSKSAPKLMSIEESLEEEQEEGEVRRSFRTRMRVPQQSFTDDVWGKDSVHVPGEFDLQEEFKGFDETGEDKEEKVIFDPQVERERKAIVRMSWGGEDISGSVFVTDLKSDPPDLIQNVSIGKDVGNDLLDNRKKLLDSLLDPGMESLEAAFTKLYPDLDYLEEESTPSLQSISSGSDTCRPLRQCDLDSLSEEDSDESGFAEVGDDKIRDMPSHHLVKPCLLATQSASLEV</sequence>
<reference evidence="3" key="1">
    <citation type="submission" date="2022-01" db="EMBL/GenBank/DDBJ databases">
        <authorList>
            <person name="King R."/>
        </authorList>
    </citation>
    <scope>NUCLEOTIDE SEQUENCE</scope>
</reference>
<dbReference type="AlphaFoldDB" id="A0A9P0HJW9"/>
<evidence type="ECO:0000313" key="4">
    <source>
        <dbReference type="Proteomes" id="UP001152798"/>
    </source>
</evidence>
<organism evidence="3 4">
    <name type="scientific">Nezara viridula</name>
    <name type="common">Southern green stink bug</name>
    <name type="synonym">Cimex viridulus</name>
    <dbReference type="NCBI Taxonomy" id="85310"/>
    <lineage>
        <taxon>Eukaryota</taxon>
        <taxon>Metazoa</taxon>
        <taxon>Ecdysozoa</taxon>
        <taxon>Arthropoda</taxon>
        <taxon>Hexapoda</taxon>
        <taxon>Insecta</taxon>
        <taxon>Pterygota</taxon>
        <taxon>Neoptera</taxon>
        <taxon>Paraneoptera</taxon>
        <taxon>Hemiptera</taxon>
        <taxon>Heteroptera</taxon>
        <taxon>Panheteroptera</taxon>
        <taxon>Pentatomomorpha</taxon>
        <taxon>Pentatomoidea</taxon>
        <taxon>Pentatomidae</taxon>
        <taxon>Pentatominae</taxon>
        <taxon>Nezara</taxon>
    </lineage>
</organism>
<evidence type="ECO:0000259" key="2">
    <source>
        <dbReference type="Pfam" id="PF14719"/>
    </source>
</evidence>
<dbReference type="PANTHER" id="PTHR11232">
    <property type="entry name" value="PHOSPHOTYROSINE INTERACTION DOMAIN-CONTAINING FAMILY MEMBER"/>
    <property type="match status" value="1"/>
</dbReference>
<dbReference type="Gene3D" id="2.30.29.30">
    <property type="entry name" value="Pleckstrin-homology domain (PH domain)/Phosphotyrosine-binding domain (PTB)"/>
    <property type="match status" value="1"/>
</dbReference>
<accession>A0A9P0HJW9</accession>
<dbReference type="InterPro" id="IPR051133">
    <property type="entry name" value="Adapter_Engulfment-Domain"/>
</dbReference>
<dbReference type="Pfam" id="PF14719">
    <property type="entry name" value="PID_2"/>
    <property type="match status" value="1"/>
</dbReference>
<evidence type="ECO:0000313" key="3">
    <source>
        <dbReference type="EMBL" id="CAH1403396.1"/>
    </source>
</evidence>
<gene>
    <name evidence="3" type="ORF">NEZAVI_LOCUS12008</name>
</gene>
<feature type="compositionally biased region" description="Acidic residues" evidence="1">
    <location>
        <begin position="318"/>
        <end position="328"/>
    </location>
</feature>
<keyword evidence="4" id="KW-1185">Reference proteome</keyword>
<feature type="region of interest" description="Disordered" evidence="1">
    <location>
        <begin position="317"/>
        <end position="337"/>
    </location>
</feature>
<dbReference type="PANTHER" id="PTHR11232:SF2">
    <property type="entry name" value="FI05246P"/>
    <property type="match status" value="1"/>
</dbReference>
<proteinExistence type="predicted"/>
<feature type="domain" description="PID" evidence="2">
    <location>
        <begin position="1"/>
        <end position="142"/>
    </location>
</feature>
<protein>
    <recommendedName>
        <fullName evidence="2">PID domain-containing protein</fullName>
    </recommendedName>
</protein>